<dbReference type="InterPro" id="IPR003346">
    <property type="entry name" value="Transposase_20"/>
</dbReference>
<sequence length="137" mass="15164">EIPNHERCRQLMQLKGVGAMTASALVSAIADGKEFSNGRQLAAWLGLTPSQYSSGGKQKLGRITKAGDNYIRSLLVQGARSIMASAERKEDPLSKWVCDVKDRRGYWRAAIALAAKNARHCWAILHYGESFESYYST</sequence>
<dbReference type="AlphaFoldDB" id="A0AAW4ALZ6"/>
<dbReference type="RefSeq" id="WP_122621585.1">
    <property type="nucleotide sequence ID" value="NZ_JAHGUJ010000043.1"/>
</dbReference>
<reference evidence="3 4" key="1">
    <citation type="journal article" date="2021" name="PeerJ">
        <title>Analysis of 44 Vibrio anguillarum genomes reveals high genetic diversity.</title>
        <authorList>
            <person name="Hansen M.J."/>
            <person name="Dalsgaard I."/>
        </authorList>
    </citation>
    <scope>NUCLEOTIDE SEQUENCE</scope>
    <source>
        <strain evidence="2 4">040915-1/1B</strain>
        <strain evidence="3">850617-1/1</strain>
    </source>
</reference>
<dbReference type="InterPro" id="IPR047650">
    <property type="entry name" value="Transpos_IS110"/>
</dbReference>
<dbReference type="PANTHER" id="PTHR33055:SF3">
    <property type="entry name" value="PUTATIVE TRANSPOSASE FOR IS117-RELATED"/>
    <property type="match status" value="1"/>
</dbReference>
<evidence type="ECO:0000313" key="4">
    <source>
        <dbReference type="Proteomes" id="UP000726136"/>
    </source>
</evidence>
<evidence type="ECO:0000259" key="1">
    <source>
        <dbReference type="Pfam" id="PF02371"/>
    </source>
</evidence>
<proteinExistence type="predicted"/>
<dbReference type="GO" id="GO:0006313">
    <property type="term" value="P:DNA transposition"/>
    <property type="evidence" value="ECO:0007669"/>
    <property type="project" value="InterPro"/>
</dbReference>
<accession>A0AAW4ALZ6</accession>
<feature type="non-terminal residue" evidence="3">
    <location>
        <position position="1"/>
    </location>
</feature>
<gene>
    <name evidence="2" type="ORF">EAY46_23085</name>
    <name evidence="3" type="ORF">ERJ77_26220</name>
</gene>
<dbReference type="EMBL" id="RDPI01000390">
    <property type="protein sequence ID" value="MBF4375879.1"/>
    <property type="molecule type" value="Genomic_DNA"/>
</dbReference>
<dbReference type="Proteomes" id="UP000726136">
    <property type="component" value="Unassembled WGS sequence"/>
</dbReference>
<evidence type="ECO:0000313" key="5">
    <source>
        <dbReference type="Proteomes" id="UP000786185"/>
    </source>
</evidence>
<feature type="domain" description="Transposase IS116/IS110/IS902 C-terminal" evidence="1">
    <location>
        <begin position="8"/>
        <end position="86"/>
    </location>
</feature>
<dbReference type="GO" id="GO:0004803">
    <property type="term" value="F:transposase activity"/>
    <property type="evidence" value="ECO:0007669"/>
    <property type="project" value="InterPro"/>
</dbReference>
<dbReference type="Pfam" id="PF02371">
    <property type="entry name" value="Transposase_20"/>
    <property type="match status" value="1"/>
</dbReference>
<protein>
    <submittedName>
        <fullName evidence="3">IS110 family transposase</fullName>
    </submittedName>
</protein>
<evidence type="ECO:0000313" key="2">
    <source>
        <dbReference type="EMBL" id="MBF4375879.1"/>
    </source>
</evidence>
<organism evidence="3 5">
    <name type="scientific">Vibrio anguillarum</name>
    <name type="common">Listonella anguillarum</name>
    <dbReference type="NCBI Taxonomy" id="55601"/>
    <lineage>
        <taxon>Bacteria</taxon>
        <taxon>Pseudomonadati</taxon>
        <taxon>Pseudomonadota</taxon>
        <taxon>Gammaproteobacteria</taxon>
        <taxon>Vibrionales</taxon>
        <taxon>Vibrionaceae</taxon>
        <taxon>Vibrio</taxon>
    </lineage>
</organism>
<dbReference type="EMBL" id="SCLC01001472">
    <property type="protein sequence ID" value="MBF4437915.1"/>
    <property type="molecule type" value="Genomic_DNA"/>
</dbReference>
<dbReference type="GO" id="GO:0003677">
    <property type="term" value="F:DNA binding"/>
    <property type="evidence" value="ECO:0007669"/>
    <property type="project" value="InterPro"/>
</dbReference>
<dbReference type="Proteomes" id="UP000786185">
    <property type="component" value="Unassembled WGS sequence"/>
</dbReference>
<keyword evidence="4" id="KW-1185">Reference proteome</keyword>
<dbReference type="PANTHER" id="PTHR33055">
    <property type="entry name" value="TRANSPOSASE FOR INSERTION SEQUENCE ELEMENT IS1111A"/>
    <property type="match status" value="1"/>
</dbReference>
<evidence type="ECO:0000313" key="3">
    <source>
        <dbReference type="EMBL" id="MBF4437915.1"/>
    </source>
</evidence>
<dbReference type="NCBIfam" id="NF033542">
    <property type="entry name" value="transpos_IS110"/>
    <property type="match status" value="1"/>
</dbReference>
<name>A0AAW4ALZ6_VIBAN</name>
<comment type="caution">
    <text evidence="3">The sequence shown here is derived from an EMBL/GenBank/DDBJ whole genome shotgun (WGS) entry which is preliminary data.</text>
</comment>